<evidence type="ECO:0000313" key="2">
    <source>
        <dbReference type="Proteomes" id="UP001253193"/>
    </source>
</evidence>
<accession>A0AAW8Q121</accession>
<dbReference type="Proteomes" id="UP001253193">
    <property type="component" value="Unassembled WGS sequence"/>
</dbReference>
<sequence>MDGKIYKVGSVLNLMYGEGKEYTVERSLVLLKTIILGDVYSEWMKEAFPDSKPKKTRFNNDATIQFPEWLIQNEYCTEVCAHQIAYSCNHGVADLAELID</sequence>
<organism evidence="1 2">
    <name type="scientific">Vibrio parahaemolyticus</name>
    <dbReference type="NCBI Taxonomy" id="670"/>
    <lineage>
        <taxon>Bacteria</taxon>
        <taxon>Pseudomonadati</taxon>
        <taxon>Pseudomonadota</taxon>
        <taxon>Gammaproteobacteria</taxon>
        <taxon>Vibrionales</taxon>
        <taxon>Vibrionaceae</taxon>
        <taxon>Vibrio</taxon>
    </lineage>
</organism>
<protein>
    <submittedName>
        <fullName evidence="1">Uncharacterized protein</fullName>
    </submittedName>
</protein>
<comment type="caution">
    <text evidence="1">The sequence shown here is derived from an EMBL/GenBank/DDBJ whole genome shotgun (WGS) entry which is preliminary data.</text>
</comment>
<reference evidence="1" key="1">
    <citation type="submission" date="2023-06" db="EMBL/GenBank/DDBJ databases">
        <title>Genomic Diversity of Vibrio spp. and Metagenomic Analysis of Pathogens in Florida Gulf Coastal Waters Following Hurricane Ian.</title>
        <authorList>
            <person name="Brumfield K.D."/>
        </authorList>
    </citation>
    <scope>NUCLEOTIDE SEQUENCE</scope>
    <source>
        <strain evidence="1">WBS2B-138</strain>
    </source>
</reference>
<proteinExistence type="predicted"/>
<evidence type="ECO:0000313" key="1">
    <source>
        <dbReference type="EMBL" id="MDS1821558.1"/>
    </source>
</evidence>
<dbReference type="AlphaFoldDB" id="A0AAW8Q121"/>
<name>A0AAW8Q121_VIBPH</name>
<gene>
    <name evidence="1" type="ORF">QX249_12870</name>
</gene>
<dbReference type="EMBL" id="JAUHGG010000003">
    <property type="protein sequence ID" value="MDS1821558.1"/>
    <property type="molecule type" value="Genomic_DNA"/>
</dbReference>
<dbReference type="RefSeq" id="WP_311020464.1">
    <property type="nucleotide sequence ID" value="NZ_JAUHGG010000003.1"/>
</dbReference>